<dbReference type="Gene3D" id="3.40.50.620">
    <property type="entry name" value="HUPs"/>
    <property type="match status" value="1"/>
</dbReference>
<evidence type="ECO:0000256" key="1">
    <source>
        <dbReference type="ARBA" id="ARBA00008791"/>
    </source>
</evidence>
<feature type="domain" description="UspA" evidence="2">
    <location>
        <begin position="2"/>
        <end position="147"/>
    </location>
</feature>
<dbReference type="PANTHER" id="PTHR46268:SF6">
    <property type="entry name" value="UNIVERSAL STRESS PROTEIN UP12"/>
    <property type="match status" value="1"/>
</dbReference>
<dbReference type="AlphaFoldDB" id="C0GHY2"/>
<dbReference type="EMBL" id="ACJM01000010">
    <property type="protein sequence ID" value="EEG77056.1"/>
    <property type="molecule type" value="Genomic_DNA"/>
</dbReference>
<dbReference type="STRING" id="555088.DealDRAFT_2091"/>
<sequence>MEKILVATDGSETANKALGYALQLAEALKADITVISVAQEVPMAMSHEGITNADIARFKDNMLENMKKSAQEALNKAEKLFEQKGVAVNTRLEVGDPARVITDVAEKESFDQVIIGSRGLGGIRGMVLGSVSNKVVNSVKTNVTVIR</sequence>
<organism evidence="3 4">
    <name type="scientific">Dethiobacter alkaliphilus AHT 1</name>
    <dbReference type="NCBI Taxonomy" id="555088"/>
    <lineage>
        <taxon>Bacteria</taxon>
        <taxon>Bacillati</taxon>
        <taxon>Bacillota</taxon>
        <taxon>Dethiobacteria</taxon>
        <taxon>Dethiobacterales</taxon>
        <taxon>Dethiobacteraceae</taxon>
        <taxon>Dethiobacter</taxon>
    </lineage>
</organism>
<comment type="caution">
    <text evidence="3">The sequence shown here is derived from an EMBL/GenBank/DDBJ whole genome shotgun (WGS) entry which is preliminary data.</text>
</comment>
<dbReference type="PRINTS" id="PR01438">
    <property type="entry name" value="UNVRSLSTRESS"/>
</dbReference>
<name>C0GHY2_DETAL</name>
<dbReference type="eggNOG" id="COG0589">
    <property type="taxonomic scope" value="Bacteria"/>
</dbReference>
<gene>
    <name evidence="3" type="ORF">DealDRAFT_2091</name>
</gene>
<protein>
    <submittedName>
        <fullName evidence="3">UspA domain protein</fullName>
    </submittedName>
</protein>
<proteinExistence type="inferred from homology"/>
<dbReference type="Pfam" id="PF00582">
    <property type="entry name" value="Usp"/>
    <property type="match status" value="1"/>
</dbReference>
<evidence type="ECO:0000313" key="3">
    <source>
        <dbReference type="EMBL" id="EEG77056.1"/>
    </source>
</evidence>
<evidence type="ECO:0000259" key="2">
    <source>
        <dbReference type="Pfam" id="PF00582"/>
    </source>
</evidence>
<dbReference type="InterPro" id="IPR006015">
    <property type="entry name" value="Universal_stress_UspA"/>
</dbReference>
<keyword evidence="4" id="KW-1185">Reference proteome</keyword>
<dbReference type="InterPro" id="IPR014729">
    <property type="entry name" value="Rossmann-like_a/b/a_fold"/>
</dbReference>
<dbReference type="Proteomes" id="UP000006443">
    <property type="component" value="Unassembled WGS sequence"/>
</dbReference>
<accession>C0GHY2</accession>
<evidence type="ECO:0000313" key="4">
    <source>
        <dbReference type="Proteomes" id="UP000006443"/>
    </source>
</evidence>
<reference evidence="3 4" key="1">
    <citation type="submission" date="2009-02" db="EMBL/GenBank/DDBJ databases">
        <title>Sequencing of the draft genome and assembly of Dethiobacter alkaliphilus AHT 1.</title>
        <authorList>
            <consortium name="US DOE Joint Genome Institute (JGI-PGF)"/>
            <person name="Lucas S."/>
            <person name="Copeland A."/>
            <person name="Lapidus A."/>
            <person name="Glavina del Rio T."/>
            <person name="Dalin E."/>
            <person name="Tice H."/>
            <person name="Bruce D."/>
            <person name="Goodwin L."/>
            <person name="Pitluck S."/>
            <person name="Larimer F."/>
            <person name="Land M.L."/>
            <person name="Hauser L."/>
            <person name="Muyzer G."/>
        </authorList>
    </citation>
    <scope>NUCLEOTIDE SEQUENCE [LARGE SCALE GENOMIC DNA]</scope>
    <source>
        <strain evidence="3 4">AHT 1</strain>
    </source>
</reference>
<dbReference type="RefSeq" id="WP_008517226.1">
    <property type="nucleotide sequence ID" value="NZ_ACJM01000010.1"/>
</dbReference>
<dbReference type="InterPro" id="IPR006016">
    <property type="entry name" value="UspA"/>
</dbReference>
<dbReference type="PANTHER" id="PTHR46268">
    <property type="entry name" value="STRESS RESPONSE PROTEIN NHAX"/>
    <property type="match status" value="1"/>
</dbReference>
<dbReference type="CDD" id="cd00293">
    <property type="entry name" value="USP-like"/>
    <property type="match status" value="1"/>
</dbReference>
<dbReference type="OrthoDB" id="9794782at2"/>
<comment type="similarity">
    <text evidence="1">Belongs to the universal stress protein A family.</text>
</comment>
<dbReference type="SUPFAM" id="SSF52402">
    <property type="entry name" value="Adenine nucleotide alpha hydrolases-like"/>
    <property type="match status" value="1"/>
</dbReference>